<dbReference type="SUPFAM" id="SSF51261">
    <property type="entry name" value="Duplicated hybrid motif"/>
    <property type="match status" value="1"/>
</dbReference>
<protein>
    <recommendedName>
        <fullName evidence="2">M23ase beta-sheet core domain-containing protein</fullName>
    </recommendedName>
</protein>
<dbReference type="RefSeq" id="WP_020933466.1">
    <property type="nucleotide sequence ID" value="NC_021915.1"/>
</dbReference>
<dbReference type="KEGG" id="cmd:B841_00240"/>
<evidence type="ECO:0000313" key="3">
    <source>
        <dbReference type="EMBL" id="AGS33531.1"/>
    </source>
</evidence>
<dbReference type="eggNOG" id="COG0739">
    <property type="taxonomic scope" value="Bacteria"/>
</dbReference>
<dbReference type="Pfam" id="PF01551">
    <property type="entry name" value="Peptidase_M23"/>
    <property type="match status" value="1"/>
</dbReference>
<dbReference type="AlphaFoldDB" id="S5TF48"/>
<organism evidence="3 4">
    <name type="scientific">Corynebacterium maris DSM 45190</name>
    <dbReference type="NCBI Taxonomy" id="1224163"/>
    <lineage>
        <taxon>Bacteria</taxon>
        <taxon>Bacillati</taxon>
        <taxon>Actinomycetota</taxon>
        <taxon>Actinomycetes</taxon>
        <taxon>Mycobacteriales</taxon>
        <taxon>Corynebacteriaceae</taxon>
        <taxon>Corynebacterium</taxon>
    </lineage>
</organism>
<dbReference type="InterPro" id="IPR011055">
    <property type="entry name" value="Dup_hybrid_motif"/>
</dbReference>
<evidence type="ECO:0000259" key="2">
    <source>
        <dbReference type="Pfam" id="PF01551"/>
    </source>
</evidence>
<feature type="region of interest" description="Disordered" evidence="1">
    <location>
        <begin position="1"/>
        <end position="22"/>
    </location>
</feature>
<dbReference type="PANTHER" id="PTHR21666">
    <property type="entry name" value="PEPTIDASE-RELATED"/>
    <property type="match status" value="1"/>
</dbReference>
<sequence length="272" mass="27418">MRIQTQRSAGTGHRKVSTRSPKRRLALVAATAGAVSTAGVGGATAATLTDGPAASSEVADVDYNLVNEAAALSSDGAPQILAIAEHKPTAGLADQLNKAVDYASEALAAAQAEQDLAAAAASMSSQGGANPVAYAAAAASPQSNASVVRPAEGTFTSGYGPRWGTLHAGIDIAAPIGTPIYSVMDGTVINSGPASGYGQWIRVKHDDGSMAVYGHMSTLNVGVGERVHAGQHIAGMGSEGHSTGSHLHFEIHPTGNGAVDPVPWFALHGIHF</sequence>
<dbReference type="EMBL" id="CP003924">
    <property type="protein sequence ID" value="AGS33531.1"/>
    <property type="molecule type" value="Genomic_DNA"/>
</dbReference>
<feature type="domain" description="M23ase beta-sheet core" evidence="2">
    <location>
        <begin position="166"/>
        <end position="261"/>
    </location>
</feature>
<dbReference type="PANTHER" id="PTHR21666:SF270">
    <property type="entry name" value="MUREIN HYDROLASE ACTIVATOR ENVC"/>
    <property type="match status" value="1"/>
</dbReference>
<reference evidence="3 4" key="1">
    <citation type="submission" date="2012-11" db="EMBL/GenBank/DDBJ databases">
        <title>The complete genome sequence of Corynebacterium maris Coryn-1 (=DSM 45190).</title>
        <authorList>
            <person name="Schaffert L."/>
            <person name="Albersmeier A."/>
            <person name="Kalinowski J."/>
            <person name="Ruckert C."/>
        </authorList>
    </citation>
    <scope>NUCLEOTIDE SEQUENCE [LARGE SCALE GENOMIC DNA]</scope>
    <source>
        <strain evidence="4">Coryn-1</strain>
    </source>
</reference>
<name>S5TF48_9CORY</name>
<evidence type="ECO:0000256" key="1">
    <source>
        <dbReference type="SAM" id="MobiDB-lite"/>
    </source>
</evidence>
<dbReference type="OrthoDB" id="1099523at2"/>
<dbReference type="GO" id="GO:0004222">
    <property type="term" value="F:metalloendopeptidase activity"/>
    <property type="evidence" value="ECO:0007669"/>
    <property type="project" value="TreeGrafter"/>
</dbReference>
<dbReference type="PATRIC" id="fig|1224163.3.peg.47"/>
<dbReference type="HOGENOM" id="CLU_029425_3_3_11"/>
<dbReference type="Proteomes" id="UP000015388">
    <property type="component" value="Chromosome"/>
</dbReference>
<gene>
    <name evidence="3" type="ORF">B841_00240</name>
</gene>
<dbReference type="Gene3D" id="2.70.70.10">
    <property type="entry name" value="Glucose Permease (Domain IIA)"/>
    <property type="match status" value="1"/>
</dbReference>
<dbReference type="STRING" id="1224163.B841_00240"/>
<proteinExistence type="predicted"/>
<dbReference type="InterPro" id="IPR050570">
    <property type="entry name" value="Cell_wall_metabolism_enzyme"/>
</dbReference>
<accession>S5TF48</accession>
<feature type="compositionally biased region" description="Basic residues" evidence="1">
    <location>
        <begin position="12"/>
        <end position="22"/>
    </location>
</feature>
<keyword evidence="4" id="KW-1185">Reference proteome</keyword>
<dbReference type="InterPro" id="IPR016047">
    <property type="entry name" value="M23ase_b-sheet_dom"/>
</dbReference>
<evidence type="ECO:0000313" key="4">
    <source>
        <dbReference type="Proteomes" id="UP000015388"/>
    </source>
</evidence>
<dbReference type="CDD" id="cd12797">
    <property type="entry name" value="M23_peptidase"/>
    <property type="match status" value="1"/>
</dbReference>